<dbReference type="InterPro" id="IPR000700">
    <property type="entry name" value="PAS-assoc_C"/>
</dbReference>
<name>A0A9D1R2E8_9BACT</name>
<dbReference type="SUPFAM" id="SSF109604">
    <property type="entry name" value="HD-domain/PDEase-like"/>
    <property type="match status" value="1"/>
</dbReference>
<feature type="domain" description="PAC" evidence="3">
    <location>
        <begin position="442"/>
        <end position="497"/>
    </location>
</feature>
<keyword evidence="1" id="KW-0472">Membrane</keyword>
<dbReference type="Gene3D" id="3.30.450.20">
    <property type="entry name" value="PAS domain"/>
    <property type="match status" value="1"/>
</dbReference>
<dbReference type="SMART" id="SM00091">
    <property type="entry name" value="PAS"/>
    <property type="match status" value="1"/>
</dbReference>
<dbReference type="InterPro" id="IPR037522">
    <property type="entry name" value="HD_GYP_dom"/>
</dbReference>
<keyword evidence="1" id="KW-1133">Transmembrane helix</keyword>
<evidence type="ECO:0000259" key="3">
    <source>
        <dbReference type="PROSITE" id="PS50113"/>
    </source>
</evidence>
<evidence type="ECO:0000259" key="4">
    <source>
        <dbReference type="PROSITE" id="PS51832"/>
    </source>
</evidence>
<dbReference type="EMBL" id="DXGI01000326">
    <property type="protein sequence ID" value="HIW79208.1"/>
    <property type="molecule type" value="Genomic_DNA"/>
</dbReference>
<proteinExistence type="predicted"/>
<feature type="transmembrane region" description="Helical" evidence="1">
    <location>
        <begin position="20"/>
        <end position="43"/>
    </location>
</feature>
<dbReference type="SUPFAM" id="SSF55785">
    <property type="entry name" value="PYP-like sensor domain (PAS domain)"/>
    <property type="match status" value="1"/>
</dbReference>
<dbReference type="Pfam" id="PF13487">
    <property type="entry name" value="HD_5"/>
    <property type="match status" value="1"/>
</dbReference>
<dbReference type="Gene3D" id="1.10.3210.10">
    <property type="entry name" value="Hypothetical protein af1432"/>
    <property type="match status" value="1"/>
</dbReference>
<dbReference type="NCBIfam" id="TIGR00229">
    <property type="entry name" value="sensory_box"/>
    <property type="match status" value="1"/>
</dbReference>
<evidence type="ECO:0000259" key="2">
    <source>
        <dbReference type="PROSITE" id="PS50112"/>
    </source>
</evidence>
<dbReference type="AlphaFoldDB" id="A0A9D1R2E8"/>
<feature type="domain" description="PAS" evidence="2">
    <location>
        <begin position="372"/>
        <end position="443"/>
    </location>
</feature>
<dbReference type="PANTHER" id="PTHR43155">
    <property type="entry name" value="CYCLIC DI-GMP PHOSPHODIESTERASE PA4108-RELATED"/>
    <property type="match status" value="1"/>
</dbReference>
<reference evidence="5" key="1">
    <citation type="journal article" date="2021" name="PeerJ">
        <title>Extensive microbial diversity within the chicken gut microbiome revealed by metagenomics and culture.</title>
        <authorList>
            <person name="Gilroy R."/>
            <person name="Ravi A."/>
            <person name="Getino M."/>
            <person name="Pursley I."/>
            <person name="Horton D.L."/>
            <person name="Alikhan N.F."/>
            <person name="Baker D."/>
            <person name="Gharbi K."/>
            <person name="Hall N."/>
            <person name="Watson M."/>
            <person name="Adriaenssens E.M."/>
            <person name="Foster-Nyarko E."/>
            <person name="Jarju S."/>
            <person name="Secka A."/>
            <person name="Antonio M."/>
            <person name="Oren A."/>
            <person name="Chaudhuri R.R."/>
            <person name="La Ragione R."/>
            <person name="Hildebrand F."/>
            <person name="Pallen M.J."/>
        </authorList>
    </citation>
    <scope>NUCLEOTIDE SEQUENCE</scope>
    <source>
        <strain evidence="5">ChiSxjej5B17-1746</strain>
    </source>
</reference>
<reference evidence="5" key="2">
    <citation type="submission" date="2021-04" db="EMBL/GenBank/DDBJ databases">
        <authorList>
            <person name="Gilroy R."/>
        </authorList>
    </citation>
    <scope>NUCLEOTIDE SEQUENCE</scope>
    <source>
        <strain evidence="5">ChiSxjej5B17-1746</strain>
    </source>
</reference>
<dbReference type="PROSITE" id="PS51832">
    <property type="entry name" value="HD_GYP"/>
    <property type="match status" value="1"/>
</dbReference>
<evidence type="ECO:0000313" key="6">
    <source>
        <dbReference type="Proteomes" id="UP000824264"/>
    </source>
</evidence>
<gene>
    <name evidence="5" type="ORF">H9874_08705</name>
</gene>
<evidence type="ECO:0000256" key="1">
    <source>
        <dbReference type="SAM" id="Phobius"/>
    </source>
</evidence>
<comment type="caution">
    <text evidence="5">The sequence shown here is derived from an EMBL/GenBank/DDBJ whole genome shotgun (WGS) entry which is preliminary data.</text>
</comment>
<dbReference type="PANTHER" id="PTHR43155:SF2">
    <property type="entry name" value="CYCLIC DI-GMP PHOSPHODIESTERASE PA4108"/>
    <property type="match status" value="1"/>
</dbReference>
<feature type="domain" description="HD-GYP" evidence="4">
    <location>
        <begin position="495"/>
        <end position="613"/>
    </location>
</feature>
<keyword evidence="1" id="KW-0812">Transmembrane</keyword>
<feature type="non-terminal residue" evidence="5">
    <location>
        <position position="613"/>
    </location>
</feature>
<dbReference type="InterPro" id="IPR035965">
    <property type="entry name" value="PAS-like_dom_sf"/>
</dbReference>
<sequence length="613" mass="67575">MEQVIPQSQTGRNAAASRRMGWFMAVILALVLGAAATLAWFNINMAETALKRDVERHLQLTAQEKANELSLWFNSLQSQTTRLISADLFRLFASEVNELGSDIGPLLKASGEGASGGGDDTSQLASQLPLMRNLLQEFVSYSGFLSGRLTNADGQTYLSTEVTPPSLSLEQKQAVRDTIQKGVIGILPVRKASSGLVMDMVVPIFAPQYVENRSDQAVATLMLSVMVTSRLGETIESAKAGSSFGETRVFQIVDGTLQDLLPLSAEIRPVPAWKLEDASVLPFEIREGIVSHEKVYSLGVKVPELPWIVVEDVAVDNALKPFWGKRNEILIWAVISVVVVLLALLAVWWWLVGRSARSVNAELLHLYQVSSQQKQLLDGINSAVADGIVLTDRGGMVQYANQAFACMVGRSDEELVGMDCAAIFGYDTALRLYKQLDVAMQTEKPFMFHDVLWLQSKKYHYEVTCSPYRNESGVVTGVVSVFRDITQLVEAQERNQRMIRQTIAALMQAIEAVDPYLGGQSSYMAALGTSLVREMGLGEEDESTVRTAASLSQIGKMQLPRDLLTKPGAFTPEERHMMERHVEYARETLKSINFELPVLEAISQMNEFLDGTG</sequence>
<dbReference type="PROSITE" id="PS50112">
    <property type="entry name" value="PAS"/>
    <property type="match status" value="1"/>
</dbReference>
<dbReference type="PROSITE" id="PS50113">
    <property type="entry name" value="PAC"/>
    <property type="match status" value="1"/>
</dbReference>
<accession>A0A9D1R2E8</accession>
<organism evidence="5 6">
    <name type="scientific">Candidatus Bilophila faecipullorum</name>
    <dbReference type="NCBI Taxonomy" id="2838482"/>
    <lineage>
        <taxon>Bacteria</taxon>
        <taxon>Pseudomonadati</taxon>
        <taxon>Thermodesulfobacteriota</taxon>
        <taxon>Desulfovibrionia</taxon>
        <taxon>Desulfovibrionales</taxon>
        <taxon>Desulfovibrionaceae</taxon>
        <taxon>Bilophila</taxon>
    </lineage>
</organism>
<dbReference type="InterPro" id="IPR013656">
    <property type="entry name" value="PAS_4"/>
</dbReference>
<dbReference type="Pfam" id="PF08448">
    <property type="entry name" value="PAS_4"/>
    <property type="match status" value="1"/>
</dbReference>
<evidence type="ECO:0000313" key="5">
    <source>
        <dbReference type="EMBL" id="HIW79208.1"/>
    </source>
</evidence>
<feature type="transmembrane region" description="Helical" evidence="1">
    <location>
        <begin position="329"/>
        <end position="351"/>
    </location>
</feature>
<dbReference type="CDD" id="cd00130">
    <property type="entry name" value="PAS"/>
    <property type="match status" value="1"/>
</dbReference>
<dbReference type="InterPro" id="IPR000014">
    <property type="entry name" value="PAS"/>
</dbReference>
<protein>
    <submittedName>
        <fullName evidence="5">PAS domain-containing protein</fullName>
    </submittedName>
</protein>
<dbReference type="Proteomes" id="UP000824264">
    <property type="component" value="Unassembled WGS sequence"/>
</dbReference>